<proteinExistence type="predicted"/>
<reference evidence="1 2" key="1">
    <citation type="submission" date="2023-07" db="EMBL/GenBank/DDBJ databases">
        <title>Sequencing the genomes of 1000 actinobacteria strains.</title>
        <authorList>
            <person name="Klenk H.-P."/>
        </authorList>
    </citation>
    <scope>NUCLEOTIDE SEQUENCE [LARGE SCALE GENOMIC DNA]</scope>
    <source>
        <strain evidence="1 2">DSM 45554</strain>
    </source>
</reference>
<dbReference type="Proteomes" id="UP001183585">
    <property type="component" value="Unassembled WGS sequence"/>
</dbReference>
<protein>
    <submittedName>
        <fullName evidence="1">Uncharacterized protein</fullName>
    </submittedName>
</protein>
<comment type="caution">
    <text evidence="1">The sequence shown here is derived from an EMBL/GenBank/DDBJ whole genome shotgun (WGS) entry which is preliminary data.</text>
</comment>
<sequence length="268" mass="30213">MIIDADGPWTAVARLVVDREQRGEEHGVTDDGATFCGLSPDLVEVYRHPFSGRGRSDCRTCARRLYEVAGLPGKEPTPAAWARPLLRWTAWVTNGADAAMVTDALRQVLTGRAVTAVRYADLDYESEHPYWHEGDRDTVGHGLELDLDDGSTWSVIWEQQGHSTGLGISAEPLIPNHLHQARIWNVTRHWRRRGPRTISQIETFWWPERPPGDSGPSSALSLGGLVLHDFDRDRQASVVIDEHFDVRIYFSPSRARRDGYFTDNYVSL</sequence>
<evidence type="ECO:0000313" key="2">
    <source>
        <dbReference type="Proteomes" id="UP001183585"/>
    </source>
</evidence>
<accession>A0ABU2CK48</accession>
<name>A0ABU2CK48_9MICO</name>
<keyword evidence="2" id="KW-1185">Reference proteome</keyword>
<gene>
    <name evidence="1" type="ORF">J2S48_001226</name>
</gene>
<dbReference type="RefSeq" id="WP_274998050.1">
    <property type="nucleotide sequence ID" value="NZ_JAJQQP010000020.1"/>
</dbReference>
<dbReference type="EMBL" id="JAVDYE010000001">
    <property type="protein sequence ID" value="MDR7381711.1"/>
    <property type="molecule type" value="Genomic_DNA"/>
</dbReference>
<evidence type="ECO:0000313" key="1">
    <source>
        <dbReference type="EMBL" id="MDR7381711.1"/>
    </source>
</evidence>
<organism evidence="1 2">
    <name type="scientific">Promicromonospora iranensis</name>
    <dbReference type="NCBI Taxonomy" id="1105144"/>
    <lineage>
        <taxon>Bacteria</taxon>
        <taxon>Bacillati</taxon>
        <taxon>Actinomycetota</taxon>
        <taxon>Actinomycetes</taxon>
        <taxon>Micrococcales</taxon>
        <taxon>Promicromonosporaceae</taxon>
        <taxon>Promicromonospora</taxon>
    </lineage>
</organism>